<keyword evidence="1" id="KW-0472">Membrane</keyword>
<reference evidence="3 4" key="1">
    <citation type="submission" date="2018-09" db="EMBL/GenBank/DDBJ databases">
        <title>Optimization and identification of Corynebacterium falsenii FN1-14 from fish paste.</title>
        <authorList>
            <person name="Daroonpunt R."/>
            <person name="Tanasupawat S."/>
        </authorList>
    </citation>
    <scope>NUCLEOTIDE SEQUENCE [LARGE SCALE GENOMIC DNA]</scope>
    <source>
        <strain evidence="3 4">FN1-14</strain>
    </source>
</reference>
<proteinExistence type="inferred from homology"/>
<dbReference type="RefSeq" id="WP_081737384.1">
    <property type="nucleotide sequence ID" value="NZ_CBCRUA010000017.1"/>
</dbReference>
<dbReference type="PANTHER" id="PTHR33383">
    <property type="entry name" value="MEMBRANE PROTEIN INSERTION EFFICIENCY FACTOR-RELATED"/>
    <property type="match status" value="1"/>
</dbReference>
<sequence length="82" mass="9288">MARRLIEGYQDNLSGLKMGPTCRFDPTCSSYALEAYSRHGFVKGTLLTIGRLARCGPWHPGGWDPVPPRWPRRRSRGESRTV</sequence>
<dbReference type="SMART" id="SM01234">
    <property type="entry name" value="Haemolytic"/>
    <property type="match status" value="1"/>
</dbReference>
<protein>
    <recommendedName>
        <fullName evidence="1">Putative membrane protein insertion efficiency factor</fullName>
    </recommendedName>
</protein>
<dbReference type="Proteomes" id="UP000285278">
    <property type="component" value="Unassembled WGS sequence"/>
</dbReference>
<keyword evidence="4" id="KW-1185">Reference proteome</keyword>
<dbReference type="AlphaFoldDB" id="A0A418Q915"/>
<dbReference type="PANTHER" id="PTHR33383:SF1">
    <property type="entry name" value="MEMBRANE PROTEIN INSERTION EFFICIENCY FACTOR-RELATED"/>
    <property type="match status" value="1"/>
</dbReference>
<accession>A0A418Q915</accession>
<dbReference type="InterPro" id="IPR002696">
    <property type="entry name" value="Membr_insert_effic_factor_YidD"/>
</dbReference>
<organism evidence="3 4">
    <name type="scientific">Corynebacterium falsenii</name>
    <dbReference type="NCBI Taxonomy" id="108486"/>
    <lineage>
        <taxon>Bacteria</taxon>
        <taxon>Bacillati</taxon>
        <taxon>Actinomycetota</taxon>
        <taxon>Actinomycetes</taxon>
        <taxon>Mycobacteriales</taxon>
        <taxon>Corynebacteriaceae</taxon>
        <taxon>Corynebacterium</taxon>
    </lineage>
</organism>
<comment type="similarity">
    <text evidence="1">Belongs to the UPF0161 family.</text>
</comment>
<dbReference type="OrthoDB" id="9801753at2"/>
<evidence type="ECO:0000256" key="2">
    <source>
        <dbReference type="SAM" id="MobiDB-lite"/>
    </source>
</evidence>
<dbReference type="EMBL" id="QXJK01000002">
    <property type="protein sequence ID" value="RIX36174.1"/>
    <property type="molecule type" value="Genomic_DNA"/>
</dbReference>
<dbReference type="Pfam" id="PF01809">
    <property type="entry name" value="YidD"/>
    <property type="match status" value="1"/>
</dbReference>
<name>A0A418Q915_9CORY</name>
<dbReference type="HAMAP" id="MF_00386">
    <property type="entry name" value="UPF0161_YidD"/>
    <property type="match status" value="1"/>
</dbReference>
<comment type="caution">
    <text evidence="3">The sequence shown here is derived from an EMBL/GenBank/DDBJ whole genome shotgun (WGS) entry which is preliminary data.</text>
</comment>
<dbReference type="NCBIfam" id="TIGR00278">
    <property type="entry name" value="membrane protein insertion efficiency factor YidD"/>
    <property type="match status" value="1"/>
</dbReference>
<keyword evidence="1" id="KW-1003">Cell membrane</keyword>
<comment type="function">
    <text evidence="1">Could be involved in insertion of integral membrane proteins into the membrane.</text>
</comment>
<feature type="region of interest" description="Disordered" evidence="2">
    <location>
        <begin position="61"/>
        <end position="82"/>
    </location>
</feature>
<evidence type="ECO:0000313" key="4">
    <source>
        <dbReference type="Proteomes" id="UP000285278"/>
    </source>
</evidence>
<dbReference type="GO" id="GO:0005886">
    <property type="term" value="C:plasma membrane"/>
    <property type="evidence" value="ECO:0007669"/>
    <property type="project" value="UniProtKB-SubCell"/>
</dbReference>
<evidence type="ECO:0000256" key="1">
    <source>
        <dbReference type="HAMAP-Rule" id="MF_00386"/>
    </source>
</evidence>
<evidence type="ECO:0000313" key="3">
    <source>
        <dbReference type="EMBL" id="RIX36174.1"/>
    </source>
</evidence>
<comment type="subcellular location">
    <subcellularLocation>
        <location evidence="1">Cell membrane</location>
        <topology evidence="1">Peripheral membrane protein</topology>
        <orientation evidence="1">Cytoplasmic side</orientation>
    </subcellularLocation>
</comment>
<gene>
    <name evidence="3" type="primary">yidD</name>
    <name evidence="3" type="ORF">D3M95_02495</name>
</gene>